<protein>
    <recommendedName>
        <fullName evidence="3 4">Dephospho-CoA kinase</fullName>
        <ecNumber evidence="3 4">2.7.1.24</ecNumber>
    </recommendedName>
    <alternativeName>
        <fullName evidence="3">Dephosphocoenzyme A kinase</fullName>
    </alternativeName>
</protein>
<feature type="binding site" evidence="3">
    <location>
        <begin position="11"/>
        <end position="16"/>
    </location>
    <ligand>
        <name>ATP</name>
        <dbReference type="ChEBI" id="CHEBI:30616"/>
    </ligand>
</feature>
<dbReference type="Gene3D" id="3.40.50.300">
    <property type="entry name" value="P-loop containing nucleotide triphosphate hydrolases"/>
    <property type="match status" value="1"/>
</dbReference>
<evidence type="ECO:0000313" key="5">
    <source>
        <dbReference type="EMBL" id="GJJ42969.1"/>
    </source>
</evidence>
<keyword evidence="1 3" id="KW-0547">Nucleotide-binding</keyword>
<evidence type="ECO:0000256" key="3">
    <source>
        <dbReference type="HAMAP-Rule" id="MF_00376"/>
    </source>
</evidence>
<reference evidence="5 6" key="1">
    <citation type="submission" date="2021-11" db="EMBL/GenBank/DDBJ databases">
        <title>Whole genome sequences of diphtheriae toxin producing Corynebacterium ulcerans isolates from cats in Osaka, Japan.</title>
        <authorList>
            <person name="Umeda K."/>
            <person name="Hirai Y."/>
        </authorList>
    </citation>
    <scope>NUCLEOTIDE SEQUENCE [LARGE SCALE GENOMIC DNA]</scope>
    <source>
        <strain evidence="5 6">12109B-1</strain>
    </source>
</reference>
<evidence type="ECO:0000256" key="2">
    <source>
        <dbReference type="ARBA" id="ARBA00022840"/>
    </source>
</evidence>
<gene>
    <name evidence="3 5" type="primary">coaE</name>
    <name evidence="5" type="ORF">CULCOIPH005_11580</name>
</gene>
<comment type="pathway">
    <text evidence="3">Cofactor biosynthesis; coenzyme A biosynthesis; CoA from (R)-pantothenate: step 5/5.</text>
</comment>
<comment type="function">
    <text evidence="3">Catalyzes the phosphorylation of the 3'-hydroxyl group of dephosphocoenzyme A to form coenzyme A.</text>
</comment>
<dbReference type="AlphaFoldDB" id="A0ABD0BFW5"/>
<evidence type="ECO:0000313" key="6">
    <source>
        <dbReference type="Proteomes" id="UP001205910"/>
    </source>
</evidence>
<keyword evidence="2 3" id="KW-0067">ATP-binding</keyword>
<dbReference type="InterPro" id="IPR001977">
    <property type="entry name" value="Depp_CoAkinase"/>
</dbReference>
<name>A0ABD0BFW5_CORUL</name>
<proteinExistence type="inferred from homology"/>
<dbReference type="KEGG" id="cuz:Cul05146_1063"/>
<dbReference type="NCBIfam" id="TIGR00152">
    <property type="entry name" value="dephospho-CoA kinase"/>
    <property type="match status" value="1"/>
</dbReference>
<dbReference type="InterPro" id="IPR027417">
    <property type="entry name" value="P-loop_NTPase"/>
</dbReference>
<accession>A0ABD0BFW5</accession>
<dbReference type="GO" id="GO:0004140">
    <property type="term" value="F:dephospho-CoA kinase activity"/>
    <property type="evidence" value="ECO:0007669"/>
    <property type="project" value="UniProtKB-UniRule"/>
</dbReference>
<organism evidence="5 6">
    <name type="scientific">Corynebacterium ulcerans</name>
    <dbReference type="NCBI Taxonomy" id="65058"/>
    <lineage>
        <taxon>Bacteria</taxon>
        <taxon>Bacillati</taxon>
        <taxon>Actinomycetota</taxon>
        <taxon>Actinomycetes</taxon>
        <taxon>Mycobacteriales</taxon>
        <taxon>Corynebacteriaceae</taxon>
        <taxon>Corynebacterium</taxon>
    </lineage>
</organism>
<comment type="catalytic activity">
    <reaction evidence="3">
        <text>3'-dephospho-CoA + ATP = ADP + CoA + H(+)</text>
        <dbReference type="Rhea" id="RHEA:18245"/>
        <dbReference type="ChEBI" id="CHEBI:15378"/>
        <dbReference type="ChEBI" id="CHEBI:30616"/>
        <dbReference type="ChEBI" id="CHEBI:57287"/>
        <dbReference type="ChEBI" id="CHEBI:57328"/>
        <dbReference type="ChEBI" id="CHEBI:456216"/>
        <dbReference type="EC" id="2.7.1.24"/>
    </reaction>
</comment>
<dbReference type="GO" id="GO:0015937">
    <property type="term" value="P:coenzyme A biosynthetic process"/>
    <property type="evidence" value="ECO:0007669"/>
    <property type="project" value="UniProtKB-UniRule"/>
</dbReference>
<dbReference type="PANTHER" id="PTHR10695">
    <property type="entry name" value="DEPHOSPHO-COA KINASE-RELATED"/>
    <property type="match status" value="1"/>
</dbReference>
<dbReference type="HAMAP" id="MF_00376">
    <property type="entry name" value="Dephospho_CoA_kinase"/>
    <property type="match status" value="1"/>
</dbReference>
<dbReference type="EC" id="2.7.1.24" evidence="3 4"/>
<keyword evidence="3" id="KW-0963">Cytoplasm</keyword>
<dbReference type="PROSITE" id="PS51219">
    <property type="entry name" value="DPCK"/>
    <property type="match status" value="1"/>
</dbReference>
<comment type="subcellular location">
    <subcellularLocation>
        <location evidence="3">Cytoplasm</location>
    </subcellularLocation>
</comment>
<dbReference type="GO" id="GO:0005524">
    <property type="term" value="F:ATP binding"/>
    <property type="evidence" value="ECO:0007669"/>
    <property type="project" value="UniProtKB-UniRule"/>
</dbReference>
<keyword evidence="3 5" id="KW-0418">Kinase</keyword>
<keyword evidence="3" id="KW-0808">Transferase</keyword>
<keyword evidence="3" id="KW-0173">Coenzyme A biosynthesis</keyword>
<sequence>MIIVGLTGGIGSGKSTVSRALARKGACIIDADQIAREVVEPGSSVLLELAQAFGEDVVVDGVLDRSLLASRAFVDEEHTQLLNGITHPEIRRRIKDRLVQAREEGNRVAVLDHPLLLEQGLAAEVDLVVVVDVPAEIRVQRLVTFRGIEEQDARNRIARQMSDAARLEKADVVIDNSCALSDLEPHIEELWERLLKVSLSQENM</sequence>
<dbReference type="SUPFAM" id="SSF52540">
    <property type="entry name" value="P-loop containing nucleoside triphosphate hydrolases"/>
    <property type="match status" value="1"/>
</dbReference>
<comment type="caution">
    <text evidence="5">The sequence shown here is derived from an EMBL/GenBank/DDBJ whole genome shotgun (WGS) entry which is preliminary data.</text>
</comment>
<dbReference type="RefSeq" id="WP_014836307.1">
    <property type="nucleotide sequence ID" value="NZ_AP019662.1"/>
</dbReference>
<evidence type="ECO:0000256" key="1">
    <source>
        <dbReference type="ARBA" id="ARBA00022741"/>
    </source>
</evidence>
<dbReference type="PANTHER" id="PTHR10695:SF46">
    <property type="entry name" value="BIFUNCTIONAL COENZYME A SYNTHASE-RELATED"/>
    <property type="match status" value="1"/>
</dbReference>
<dbReference type="CDD" id="cd02022">
    <property type="entry name" value="DPCK"/>
    <property type="match status" value="1"/>
</dbReference>
<dbReference type="Pfam" id="PF01121">
    <property type="entry name" value="CoaE"/>
    <property type="match status" value="1"/>
</dbReference>
<dbReference type="Proteomes" id="UP001205910">
    <property type="component" value="Unassembled WGS sequence"/>
</dbReference>
<dbReference type="NCBIfam" id="NF002879">
    <property type="entry name" value="PRK03333.1"/>
    <property type="match status" value="1"/>
</dbReference>
<evidence type="ECO:0000256" key="4">
    <source>
        <dbReference type="NCBIfam" id="TIGR00152"/>
    </source>
</evidence>
<dbReference type="EMBL" id="BQFK01000002">
    <property type="protein sequence ID" value="GJJ42969.1"/>
    <property type="molecule type" value="Genomic_DNA"/>
</dbReference>
<comment type="similarity">
    <text evidence="3">Belongs to the CoaE family.</text>
</comment>
<dbReference type="GO" id="GO:0005737">
    <property type="term" value="C:cytoplasm"/>
    <property type="evidence" value="ECO:0007669"/>
    <property type="project" value="UniProtKB-SubCell"/>
</dbReference>